<dbReference type="Gene3D" id="1.25.40.10">
    <property type="entry name" value="Tetratricopeptide repeat domain"/>
    <property type="match status" value="1"/>
</dbReference>
<dbReference type="InterPro" id="IPR007016">
    <property type="entry name" value="O-antigen_ligase-rel_domated"/>
</dbReference>
<dbReference type="PANTHER" id="PTHR37422:SF13">
    <property type="entry name" value="LIPOPOLYSACCHARIDE BIOSYNTHESIS PROTEIN PA4999-RELATED"/>
    <property type="match status" value="1"/>
</dbReference>
<name>A0A1F6DVE2_9BACT</name>
<feature type="transmembrane region" description="Helical" evidence="6">
    <location>
        <begin position="345"/>
        <end position="368"/>
    </location>
</feature>
<dbReference type="AlphaFoldDB" id="A0A1F6DVE2"/>
<feature type="transmembrane region" description="Helical" evidence="6">
    <location>
        <begin position="74"/>
        <end position="95"/>
    </location>
</feature>
<evidence type="ECO:0000256" key="5">
    <source>
        <dbReference type="PROSITE-ProRule" id="PRU00339"/>
    </source>
</evidence>
<evidence type="ECO:0000313" key="9">
    <source>
        <dbReference type="Proteomes" id="UP000177232"/>
    </source>
</evidence>
<keyword evidence="2 6" id="KW-0812">Transmembrane</keyword>
<dbReference type="EMBL" id="MFLJ01000005">
    <property type="protein sequence ID" value="OGG64992.1"/>
    <property type="molecule type" value="Genomic_DNA"/>
</dbReference>
<evidence type="ECO:0000256" key="6">
    <source>
        <dbReference type="SAM" id="Phobius"/>
    </source>
</evidence>
<feature type="transmembrane region" description="Helical" evidence="6">
    <location>
        <begin position="43"/>
        <end position="62"/>
    </location>
</feature>
<evidence type="ECO:0000259" key="7">
    <source>
        <dbReference type="Pfam" id="PF04932"/>
    </source>
</evidence>
<keyword evidence="5" id="KW-0802">TPR repeat</keyword>
<dbReference type="SUPFAM" id="SSF48452">
    <property type="entry name" value="TPR-like"/>
    <property type="match status" value="1"/>
</dbReference>
<feature type="transmembrane region" description="Helical" evidence="6">
    <location>
        <begin position="174"/>
        <end position="192"/>
    </location>
</feature>
<dbReference type="InterPro" id="IPR011990">
    <property type="entry name" value="TPR-like_helical_dom_sf"/>
</dbReference>
<gene>
    <name evidence="8" type="ORF">A3C94_01720</name>
</gene>
<keyword evidence="3 6" id="KW-1133">Transmembrane helix</keyword>
<evidence type="ECO:0000256" key="3">
    <source>
        <dbReference type="ARBA" id="ARBA00022989"/>
    </source>
</evidence>
<evidence type="ECO:0000256" key="2">
    <source>
        <dbReference type="ARBA" id="ARBA00022692"/>
    </source>
</evidence>
<dbReference type="STRING" id="1798496.A3C94_01720"/>
<dbReference type="GO" id="GO:0016020">
    <property type="term" value="C:membrane"/>
    <property type="evidence" value="ECO:0007669"/>
    <property type="project" value="UniProtKB-SubCell"/>
</dbReference>
<dbReference type="SMART" id="SM00028">
    <property type="entry name" value="TPR"/>
    <property type="match status" value="3"/>
</dbReference>
<feature type="transmembrane region" description="Helical" evidence="6">
    <location>
        <begin position="12"/>
        <end position="37"/>
    </location>
</feature>
<dbReference type="Proteomes" id="UP000177232">
    <property type="component" value="Unassembled WGS sequence"/>
</dbReference>
<reference evidence="8 9" key="1">
    <citation type="journal article" date="2016" name="Nat. Commun.">
        <title>Thousands of microbial genomes shed light on interconnected biogeochemical processes in an aquifer system.</title>
        <authorList>
            <person name="Anantharaman K."/>
            <person name="Brown C.T."/>
            <person name="Hug L.A."/>
            <person name="Sharon I."/>
            <person name="Castelle C.J."/>
            <person name="Probst A.J."/>
            <person name="Thomas B.C."/>
            <person name="Singh A."/>
            <person name="Wilkins M.J."/>
            <person name="Karaoz U."/>
            <person name="Brodie E.L."/>
            <person name="Williams K.H."/>
            <person name="Hubbard S.S."/>
            <person name="Banfield J.F."/>
        </authorList>
    </citation>
    <scope>NUCLEOTIDE SEQUENCE [LARGE SCALE GENOMIC DNA]</scope>
</reference>
<evidence type="ECO:0000256" key="4">
    <source>
        <dbReference type="ARBA" id="ARBA00023136"/>
    </source>
</evidence>
<proteinExistence type="predicted"/>
<accession>A0A1F6DVE2</accession>
<dbReference type="PANTHER" id="PTHR37422">
    <property type="entry name" value="TEICHURONIC ACID BIOSYNTHESIS PROTEIN TUAE"/>
    <property type="match status" value="1"/>
</dbReference>
<sequence length="722" mass="79213">MQNEGTARQIARWVALGALFLIPLAPLIVANSFFFPFITGKAFYLRILIELAVVSWAVLALLDKQYRPRFSPIGAATVGFVLWMFIADAFAPNAAKAFWSNFERMEGWVLLAHLLGFFLAASAVLRVEKKWRAWFLWSLGVAVIISAYALLQLAGKLPIHQGSVRIDASLGNSAYLAIYLLFSTFVALWLALTEKRSWLKWSLLSFAVLEAVLIFFTETRGTAIGLISTLALAALLTALTGNKKVRRLGGGAFVLILIIAGSLYLARDSAFVQESHVLRRVASISLSDGQTRFTIWSMAFKGVLERPLTGWGQEGFNYVFNTYYDPSLYKQEPWFDRAHNAFIDWLSAGGLPAFLLYLSLFGSALLALWRSSELSRPERIALTAALAGYAVHNFFVFDNLYSYIYFFAILALIDSQVARPISRLEHAPELDSVGGTTYALPIATVAAAVLIWSVNIPGMQVAGKLITAISPQRSGIEVNIAAFKDLAAHPAFAAQEVREQLVSFASSAVQSPQVTNEQKQQLAALAVSEMQKQVAAYPEDARGRLQLFYIYRTIGDSAHALEEIRAAIMLSPKKENFWIEAGVVEWDRGNMEAAQEAFNTAYALGPSFSDLAVYAAAGNLAAGDTEAADKILIDTFGTTNVDSDILAVAYYRTGDWPRLIGLWQERAKRPDASASTWFSLAAAYYAAGDKANAISTIKEAVTRYPEAASQGTEAIRQIEGGK</sequence>
<dbReference type="Pfam" id="PF04932">
    <property type="entry name" value="Wzy_C"/>
    <property type="match status" value="1"/>
</dbReference>
<feature type="transmembrane region" description="Helical" evidence="6">
    <location>
        <begin position="107"/>
        <end position="127"/>
    </location>
</feature>
<dbReference type="Pfam" id="PF13181">
    <property type="entry name" value="TPR_8"/>
    <property type="match status" value="1"/>
</dbReference>
<comment type="subcellular location">
    <subcellularLocation>
        <location evidence="1">Membrane</location>
        <topology evidence="1">Multi-pass membrane protein</topology>
    </subcellularLocation>
</comment>
<evidence type="ECO:0000313" key="8">
    <source>
        <dbReference type="EMBL" id="OGG64992.1"/>
    </source>
</evidence>
<feature type="transmembrane region" description="Helical" evidence="6">
    <location>
        <begin position="223"/>
        <end position="241"/>
    </location>
</feature>
<feature type="transmembrane region" description="Helical" evidence="6">
    <location>
        <begin position="248"/>
        <end position="266"/>
    </location>
</feature>
<feature type="transmembrane region" description="Helical" evidence="6">
    <location>
        <begin position="199"/>
        <end position="217"/>
    </location>
</feature>
<dbReference type="InterPro" id="IPR019734">
    <property type="entry name" value="TPR_rpt"/>
</dbReference>
<comment type="caution">
    <text evidence="8">The sequence shown here is derived from an EMBL/GenBank/DDBJ whole genome shotgun (WGS) entry which is preliminary data.</text>
</comment>
<feature type="repeat" description="TPR" evidence="5">
    <location>
        <begin position="575"/>
        <end position="608"/>
    </location>
</feature>
<feature type="domain" description="O-antigen ligase-related" evidence="7">
    <location>
        <begin position="207"/>
        <end position="358"/>
    </location>
</feature>
<keyword evidence="4 6" id="KW-0472">Membrane</keyword>
<feature type="transmembrane region" description="Helical" evidence="6">
    <location>
        <begin position="134"/>
        <end position="154"/>
    </location>
</feature>
<dbReference type="InterPro" id="IPR051533">
    <property type="entry name" value="WaaL-like"/>
</dbReference>
<organism evidence="8 9">
    <name type="scientific">Candidatus Kaiserbacteria bacterium RIFCSPHIGHO2_02_FULL_55_17</name>
    <dbReference type="NCBI Taxonomy" id="1798496"/>
    <lineage>
        <taxon>Bacteria</taxon>
        <taxon>Candidatus Kaiseribacteriota</taxon>
    </lineage>
</organism>
<dbReference type="PROSITE" id="PS50005">
    <property type="entry name" value="TPR"/>
    <property type="match status" value="2"/>
</dbReference>
<feature type="transmembrane region" description="Helical" evidence="6">
    <location>
        <begin position="433"/>
        <end position="454"/>
    </location>
</feature>
<feature type="repeat" description="TPR" evidence="5">
    <location>
        <begin position="674"/>
        <end position="707"/>
    </location>
</feature>
<protein>
    <recommendedName>
        <fullName evidence="7">O-antigen ligase-related domain-containing protein</fullName>
    </recommendedName>
</protein>
<evidence type="ECO:0000256" key="1">
    <source>
        <dbReference type="ARBA" id="ARBA00004141"/>
    </source>
</evidence>